<evidence type="ECO:0000259" key="8">
    <source>
        <dbReference type="Pfam" id="PF00150"/>
    </source>
</evidence>
<evidence type="ECO:0000256" key="5">
    <source>
        <dbReference type="ARBA" id="ARBA00023326"/>
    </source>
</evidence>
<feature type="signal peptide" evidence="7">
    <location>
        <begin position="1"/>
        <end position="22"/>
    </location>
</feature>
<keyword evidence="2" id="KW-0136">Cellulose degradation</keyword>
<dbReference type="PROSITE" id="PS00659">
    <property type="entry name" value="GLYCOSYL_HYDROL_F5"/>
    <property type="match status" value="1"/>
</dbReference>
<dbReference type="GO" id="GO:0004553">
    <property type="term" value="F:hydrolase activity, hydrolyzing O-glycosyl compounds"/>
    <property type="evidence" value="ECO:0007669"/>
    <property type="project" value="InterPro"/>
</dbReference>
<gene>
    <name evidence="9" type="ORF">IAC57_02785</name>
</gene>
<proteinExistence type="inferred from homology"/>
<feature type="chain" id="PRO_5038536933" evidence="7">
    <location>
        <begin position="23"/>
        <end position="475"/>
    </location>
</feature>
<organism evidence="9 10">
    <name type="scientific">Candidatus Scatosoma pullistercoris</name>
    <dbReference type="NCBI Taxonomy" id="2840934"/>
    <lineage>
        <taxon>Bacteria</taxon>
        <taxon>Bacillati</taxon>
        <taxon>Bacillota</taxon>
        <taxon>Clostridia</taxon>
        <taxon>Candidatus Scatosoma</taxon>
    </lineage>
</organism>
<dbReference type="PANTHER" id="PTHR12631:SF10">
    <property type="entry name" value="BETA-XYLOSIDASE-LIKE PROTEIN-RELATED"/>
    <property type="match status" value="1"/>
</dbReference>
<dbReference type="InterPro" id="IPR018087">
    <property type="entry name" value="Glyco_hydro_5_CS"/>
</dbReference>
<dbReference type="InterPro" id="IPR017853">
    <property type="entry name" value="GH"/>
</dbReference>
<evidence type="ECO:0000256" key="4">
    <source>
        <dbReference type="ARBA" id="ARBA00023295"/>
    </source>
</evidence>
<dbReference type="AlphaFoldDB" id="A0A9D1MFA0"/>
<keyword evidence="3" id="KW-0119">Carbohydrate metabolism</keyword>
<evidence type="ECO:0000256" key="3">
    <source>
        <dbReference type="ARBA" id="ARBA00023277"/>
    </source>
</evidence>
<evidence type="ECO:0000256" key="1">
    <source>
        <dbReference type="ARBA" id="ARBA00022801"/>
    </source>
</evidence>
<evidence type="ECO:0000256" key="2">
    <source>
        <dbReference type="ARBA" id="ARBA00023001"/>
    </source>
</evidence>
<dbReference type="EMBL" id="DVMZ01000073">
    <property type="protein sequence ID" value="HIU59007.1"/>
    <property type="molecule type" value="Genomic_DNA"/>
</dbReference>
<reference evidence="9" key="2">
    <citation type="journal article" date="2021" name="PeerJ">
        <title>Extensive microbial diversity within the chicken gut microbiome revealed by metagenomics and culture.</title>
        <authorList>
            <person name="Gilroy R."/>
            <person name="Ravi A."/>
            <person name="Getino M."/>
            <person name="Pursley I."/>
            <person name="Horton D.L."/>
            <person name="Alikhan N.F."/>
            <person name="Baker D."/>
            <person name="Gharbi K."/>
            <person name="Hall N."/>
            <person name="Watson M."/>
            <person name="Adriaenssens E.M."/>
            <person name="Foster-Nyarko E."/>
            <person name="Jarju S."/>
            <person name="Secka A."/>
            <person name="Antonio M."/>
            <person name="Oren A."/>
            <person name="Chaudhuri R.R."/>
            <person name="La Ragione R."/>
            <person name="Hildebrand F."/>
            <person name="Pallen M.J."/>
        </authorList>
    </citation>
    <scope>NUCLEOTIDE SEQUENCE</scope>
    <source>
        <strain evidence="9">11687</strain>
    </source>
</reference>
<dbReference type="PROSITE" id="PS51257">
    <property type="entry name" value="PROKAR_LIPOPROTEIN"/>
    <property type="match status" value="1"/>
</dbReference>
<protein>
    <submittedName>
        <fullName evidence="9">Cellulase family glycosylhydrolase</fullName>
    </submittedName>
</protein>
<sequence>MKKHKPAICAVLASMLTLGACGGETVKRVEYINPYSEFYAVRYDTDTAAEITIDFSERDGSLVQNVKKIDAFAPTWDFLYGGSVNYATLDQLKYLQELKSESLRIDMAFGGGGIGNSDGVNNGIIRSDNSWRNLNQLIESLDGNGVLPYLCMLGIPRYAQADGGTNLSYPNMEVYRSFCSDVAAYFKEKDYRVIYETWNEPDLNSYSYWTSGMPTFIDTSIAQAVALKQGNPDAYVVEQGLCWPVTYCRDNVTSLDGTLWDYYMAETEKAGNHIDAFSWHYYGDSYGRIENCATEKENFSYYKEAVREAINRDNDKYDLYTMTQHCTEFSAAATGAGDLIQTGLIPNLYETIGYAVDSTDISRFSWASYIMESFALIDPYSWKKSPVFYVLWTYGRLPLSGVSVTAADGVEDTFGWRTGVDSRRAGAVIYNKTMNESYSVSSTYKQRAEDSRDVSVRLTGVPFDAESVKIYLIDN</sequence>
<feature type="domain" description="Glycoside hydrolase family 5" evidence="8">
    <location>
        <begin position="92"/>
        <end position="311"/>
    </location>
</feature>
<name>A0A9D1MFA0_9FIRM</name>
<evidence type="ECO:0000313" key="10">
    <source>
        <dbReference type="Proteomes" id="UP000824081"/>
    </source>
</evidence>
<dbReference type="SUPFAM" id="SSF51445">
    <property type="entry name" value="(Trans)glycosidases"/>
    <property type="match status" value="1"/>
</dbReference>
<evidence type="ECO:0000313" key="9">
    <source>
        <dbReference type="EMBL" id="HIU59007.1"/>
    </source>
</evidence>
<keyword evidence="7" id="KW-0732">Signal</keyword>
<reference evidence="9" key="1">
    <citation type="submission" date="2020-10" db="EMBL/GenBank/DDBJ databases">
        <authorList>
            <person name="Gilroy R."/>
        </authorList>
    </citation>
    <scope>NUCLEOTIDE SEQUENCE</scope>
    <source>
        <strain evidence="9">11687</strain>
    </source>
</reference>
<dbReference type="InterPro" id="IPR051923">
    <property type="entry name" value="Glycosyl_Hydrolase_39"/>
</dbReference>
<evidence type="ECO:0000256" key="7">
    <source>
        <dbReference type="SAM" id="SignalP"/>
    </source>
</evidence>
<keyword evidence="5" id="KW-0624">Polysaccharide degradation</keyword>
<keyword evidence="1 6" id="KW-0378">Hydrolase</keyword>
<dbReference type="Pfam" id="PF00150">
    <property type="entry name" value="Cellulase"/>
    <property type="match status" value="1"/>
</dbReference>
<keyword evidence="4 6" id="KW-0326">Glycosidase</keyword>
<dbReference type="Gene3D" id="3.20.20.80">
    <property type="entry name" value="Glycosidases"/>
    <property type="match status" value="1"/>
</dbReference>
<evidence type="ECO:0000256" key="6">
    <source>
        <dbReference type="RuleBase" id="RU361153"/>
    </source>
</evidence>
<dbReference type="PANTHER" id="PTHR12631">
    <property type="entry name" value="ALPHA-L-IDURONIDASE"/>
    <property type="match status" value="1"/>
</dbReference>
<dbReference type="InterPro" id="IPR001547">
    <property type="entry name" value="Glyco_hydro_5"/>
</dbReference>
<accession>A0A9D1MFA0</accession>
<dbReference type="GO" id="GO:0030245">
    <property type="term" value="P:cellulose catabolic process"/>
    <property type="evidence" value="ECO:0007669"/>
    <property type="project" value="UniProtKB-KW"/>
</dbReference>
<comment type="similarity">
    <text evidence="6">Belongs to the glycosyl hydrolase 5 (cellulase A) family.</text>
</comment>
<dbReference type="Proteomes" id="UP000824081">
    <property type="component" value="Unassembled WGS sequence"/>
</dbReference>
<comment type="caution">
    <text evidence="9">The sequence shown here is derived from an EMBL/GenBank/DDBJ whole genome shotgun (WGS) entry which is preliminary data.</text>
</comment>
<feature type="non-terminal residue" evidence="9">
    <location>
        <position position="475"/>
    </location>
</feature>